<feature type="domain" description="J" evidence="1">
    <location>
        <begin position="31"/>
        <end position="92"/>
    </location>
</feature>
<evidence type="ECO:0000313" key="2">
    <source>
        <dbReference type="EMBL" id="MCD7459292.1"/>
    </source>
</evidence>
<organism evidence="2 3">
    <name type="scientific">Datura stramonium</name>
    <name type="common">Jimsonweed</name>
    <name type="synonym">Common thornapple</name>
    <dbReference type="NCBI Taxonomy" id="4076"/>
    <lineage>
        <taxon>Eukaryota</taxon>
        <taxon>Viridiplantae</taxon>
        <taxon>Streptophyta</taxon>
        <taxon>Embryophyta</taxon>
        <taxon>Tracheophyta</taxon>
        <taxon>Spermatophyta</taxon>
        <taxon>Magnoliopsida</taxon>
        <taxon>eudicotyledons</taxon>
        <taxon>Gunneridae</taxon>
        <taxon>Pentapetalae</taxon>
        <taxon>asterids</taxon>
        <taxon>lamiids</taxon>
        <taxon>Solanales</taxon>
        <taxon>Solanaceae</taxon>
        <taxon>Solanoideae</taxon>
        <taxon>Datureae</taxon>
        <taxon>Datura</taxon>
    </lineage>
</organism>
<dbReference type="EMBL" id="JACEIK010000574">
    <property type="protein sequence ID" value="MCD7459292.1"/>
    <property type="molecule type" value="Genomic_DNA"/>
</dbReference>
<dbReference type="PROSITE" id="PS50076">
    <property type="entry name" value="DNAJ_2"/>
    <property type="match status" value="1"/>
</dbReference>
<dbReference type="SMART" id="SM00271">
    <property type="entry name" value="DnaJ"/>
    <property type="match status" value="1"/>
</dbReference>
<dbReference type="PRINTS" id="PR00625">
    <property type="entry name" value="JDOMAIN"/>
</dbReference>
<reference evidence="2 3" key="1">
    <citation type="journal article" date="2021" name="BMC Genomics">
        <title>Datura genome reveals duplications of psychoactive alkaloid biosynthetic genes and high mutation rate following tissue culture.</title>
        <authorList>
            <person name="Rajewski A."/>
            <person name="Carter-House D."/>
            <person name="Stajich J."/>
            <person name="Litt A."/>
        </authorList>
    </citation>
    <scope>NUCLEOTIDE SEQUENCE [LARGE SCALE GENOMIC DNA]</scope>
    <source>
        <strain evidence="2">AR-01</strain>
    </source>
</reference>
<dbReference type="InterPro" id="IPR044713">
    <property type="entry name" value="DNJA1/2-like"/>
</dbReference>
<keyword evidence="3" id="KW-1185">Reference proteome</keyword>
<dbReference type="PANTHER" id="PTHR43888">
    <property type="entry name" value="DNAJ-LIKE-2, ISOFORM A-RELATED"/>
    <property type="match status" value="1"/>
</dbReference>
<dbReference type="InterPro" id="IPR018253">
    <property type="entry name" value="DnaJ_domain_CS"/>
</dbReference>
<dbReference type="Pfam" id="PF00226">
    <property type="entry name" value="DnaJ"/>
    <property type="match status" value="1"/>
</dbReference>
<sequence length="130" mass="14635">MLSEFICSVSEAGIKLSHYVWTTPRRSDNSKYYEVLGVSKSASQDELKKAYRKAALKNHPDKGGDPEKFKELAKAYEVLSDPEKRDIYDQSGEDALKEGMGSGSGCVHNHFDIFKSFFGGTWFTLQRDTV</sequence>
<dbReference type="InterPro" id="IPR001623">
    <property type="entry name" value="DnaJ_domain"/>
</dbReference>
<dbReference type="Proteomes" id="UP000823775">
    <property type="component" value="Unassembled WGS sequence"/>
</dbReference>
<dbReference type="InterPro" id="IPR036869">
    <property type="entry name" value="J_dom_sf"/>
</dbReference>
<dbReference type="Gene3D" id="1.10.287.110">
    <property type="entry name" value="DnaJ domain"/>
    <property type="match status" value="1"/>
</dbReference>
<comment type="caution">
    <text evidence="2">The sequence shown here is derived from an EMBL/GenBank/DDBJ whole genome shotgun (WGS) entry which is preliminary data.</text>
</comment>
<protein>
    <submittedName>
        <fullName evidence="2">DNAj domain protein</fullName>
    </submittedName>
</protein>
<gene>
    <name evidence="2" type="primary">DNAJ1_4</name>
    <name evidence="2" type="ORF">HAX54_040551</name>
</gene>
<dbReference type="SUPFAM" id="SSF46565">
    <property type="entry name" value="Chaperone J-domain"/>
    <property type="match status" value="1"/>
</dbReference>
<proteinExistence type="predicted"/>
<dbReference type="CDD" id="cd06257">
    <property type="entry name" value="DnaJ"/>
    <property type="match status" value="1"/>
</dbReference>
<dbReference type="PROSITE" id="PS00636">
    <property type="entry name" value="DNAJ_1"/>
    <property type="match status" value="1"/>
</dbReference>
<accession>A0ABS8SKB1</accession>
<evidence type="ECO:0000313" key="3">
    <source>
        <dbReference type="Proteomes" id="UP000823775"/>
    </source>
</evidence>
<name>A0ABS8SKB1_DATST</name>
<evidence type="ECO:0000259" key="1">
    <source>
        <dbReference type="PROSITE" id="PS50076"/>
    </source>
</evidence>